<reference evidence="9" key="2">
    <citation type="journal article" date="2023" name="Plants (Basel)">
        <title>Annotation of the Turnera subulata (Passifloraceae) Draft Genome Reveals the S-Locus Evolved after the Divergence of Turneroideae from Passifloroideae in a Stepwise Manner.</title>
        <authorList>
            <person name="Henning P.M."/>
            <person name="Roalson E.H."/>
            <person name="Mir W."/>
            <person name="McCubbin A.G."/>
            <person name="Shore J.S."/>
        </authorList>
    </citation>
    <scope>NUCLEOTIDE SEQUENCE</scope>
    <source>
        <strain evidence="9">F60SS</strain>
    </source>
</reference>
<dbReference type="FunFam" id="3.40.50.2000:FF:000047">
    <property type="entry name" value="Glycosyltransferase"/>
    <property type="match status" value="1"/>
</dbReference>
<keyword evidence="3 6" id="KW-0328">Glycosyltransferase</keyword>
<dbReference type="SUPFAM" id="SSF53756">
    <property type="entry name" value="UDP-Glycosyltransferase/glycogen phosphorylase"/>
    <property type="match status" value="1"/>
</dbReference>
<protein>
    <recommendedName>
        <fullName evidence="7">Glycosyltransferase</fullName>
        <ecNumber evidence="7">2.4.1.-</ecNumber>
    </recommendedName>
</protein>
<dbReference type="InterPro" id="IPR035595">
    <property type="entry name" value="UDP_glycos_trans_CS"/>
</dbReference>
<evidence type="ECO:0000256" key="5">
    <source>
        <dbReference type="ARBA" id="ARBA00047606"/>
    </source>
</evidence>
<proteinExistence type="inferred from homology"/>
<evidence type="ECO:0000259" key="8">
    <source>
        <dbReference type="Pfam" id="PF26168"/>
    </source>
</evidence>
<dbReference type="PANTHER" id="PTHR48047:SF241">
    <property type="entry name" value="GLYCOSYLTRANSFERASE"/>
    <property type="match status" value="1"/>
</dbReference>
<comment type="similarity">
    <text evidence="2 6">Belongs to the UDP-glycosyltransferase family.</text>
</comment>
<dbReference type="Proteomes" id="UP001141552">
    <property type="component" value="Unassembled WGS sequence"/>
</dbReference>
<evidence type="ECO:0000313" key="9">
    <source>
        <dbReference type="EMBL" id="KAJ4830986.1"/>
    </source>
</evidence>
<dbReference type="InterPro" id="IPR058980">
    <property type="entry name" value="Glyco_transf_N"/>
</dbReference>
<evidence type="ECO:0000256" key="1">
    <source>
        <dbReference type="ARBA" id="ARBA00004935"/>
    </source>
</evidence>
<evidence type="ECO:0000256" key="6">
    <source>
        <dbReference type="RuleBase" id="RU003718"/>
    </source>
</evidence>
<dbReference type="PANTHER" id="PTHR48047">
    <property type="entry name" value="GLYCOSYLTRANSFERASE"/>
    <property type="match status" value="1"/>
</dbReference>
<evidence type="ECO:0000256" key="4">
    <source>
        <dbReference type="ARBA" id="ARBA00022679"/>
    </source>
</evidence>
<dbReference type="Gene3D" id="3.40.50.2000">
    <property type="entry name" value="Glycogen Phosphorylase B"/>
    <property type="match status" value="2"/>
</dbReference>
<dbReference type="FunFam" id="3.40.50.2000:FF:000071">
    <property type="entry name" value="Glycosyltransferase"/>
    <property type="match status" value="1"/>
</dbReference>
<dbReference type="OrthoDB" id="5835829at2759"/>
<dbReference type="Pfam" id="PF00201">
    <property type="entry name" value="UDPGT"/>
    <property type="match status" value="1"/>
</dbReference>
<dbReference type="EMBL" id="JAKUCV010005477">
    <property type="protein sequence ID" value="KAJ4830986.1"/>
    <property type="molecule type" value="Genomic_DNA"/>
</dbReference>
<organism evidence="9 10">
    <name type="scientific">Turnera subulata</name>
    <dbReference type="NCBI Taxonomy" id="218843"/>
    <lineage>
        <taxon>Eukaryota</taxon>
        <taxon>Viridiplantae</taxon>
        <taxon>Streptophyta</taxon>
        <taxon>Embryophyta</taxon>
        <taxon>Tracheophyta</taxon>
        <taxon>Spermatophyta</taxon>
        <taxon>Magnoliopsida</taxon>
        <taxon>eudicotyledons</taxon>
        <taxon>Gunneridae</taxon>
        <taxon>Pentapetalae</taxon>
        <taxon>rosids</taxon>
        <taxon>fabids</taxon>
        <taxon>Malpighiales</taxon>
        <taxon>Passifloraceae</taxon>
        <taxon>Turnera</taxon>
    </lineage>
</organism>
<dbReference type="AlphaFoldDB" id="A0A9Q0J628"/>
<evidence type="ECO:0000313" key="10">
    <source>
        <dbReference type="Proteomes" id="UP001141552"/>
    </source>
</evidence>
<comment type="caution">
    <text evidence="9">The sequence shown here is derived from an EMBL/GenBank/DDBJ whole genome shotgun (WGS) entry which is preliminary data.</text>
</comment>
<gene>
    <name evidence="9" type="ORF">Tsubulata_009305</name>
</gene>
<name>A0A9Q0J628_9ROSI</name>
<sequence length="491" mass="55021">MDSSNSHQQLHFILFPFMAQGHLLPMTDIGMMLAQQGVMVSIITTPLNAQRIQATVARGADSGLRIKLIEVPFPSDKAGLPNKYESVDMMPSLRLGKEFFEATYIMQESVETLFEQLTPKPSCIIADMTLPYTANIATKFGIPRISFNGFSAFCMACLVKLQIHNVLDSITSESEPFAIPGLPHHIEITRNQLPQAMIDMTGFAEKVWAAEGINFGFIINSFDELETEYIQELRKAKGHKVWCIGPVSLSNKDELDKLHRGNKASIDVHQCLEWLNKQQPGSVLYVCLGSLCNLIPLQLIELGLGLEASGKPFIWDIRSGETTKELKKWIVEYGFEEKTKGRGFLIRGWAPQLVILSHPAVGGFLTHCGWNSTLEGICAGKPMATWPLFGDQFCNEKLVLQILKIGVRVGSEVTIRWGEEERFGVLVKKEHVKMAVDQLMDGGMESEERRKRVQELRELAKKAISVEGSSFLNMQSLIQDVLQQSLLRRNE</sequence>
<keyword evidence="4 6" id="KW-0808">Transferase</keyword>
<dbReference type="EC" id="2.4.1.-" evidence="7"/>
<reference evidence="9" key="1">
    <citation type="submission" date="2022-02" db="EMBL/GenBank/DDBJ databases">
        <authorList>
            <person name="Henning P.M."/>
            <person name="McCubbin A.G."/>
            <person name="Shore J.S."/>
        </authorList>
    </citation>
    <scope>NUCLEOTIDE SEQUENCE</scope>
    <source>
        <strain evidence="9">F60SS</strain>
        <tissue evidence="9">Leaves</tissue>
    </source>
</reference>
<evidence type="ECO:0000256" key="3">
    <source>
        <dbReference type="ARBA" id="ARBA00022676"/>
    </source>
</evidence>
<keyword evidence="10" id="KW-1185">Reference proteome</keyword>
<dbReference type="CDD" id="cd03784">
    <property type="entry name" value="GT1_Gtf-like"/>
    <property type="match status" value="1"/>
</dbReference>
<dbReference type="GO" id="GO:0047213">
    <property type="term" value="F:anthocyanidin 3-O-glucosyltransferase activity"/>
    <property type="evidence" value="ECO:0007669"/>
    <property type="project" value="UniProtKB-EC"/>
</dbReference>
<evidence type="ECO:0000256" key="2">
    <source>
        <dbReference type="ARBA" id="ARBA00009995"/>
    </source>
</evidence>
<feature type="domain" description="Glycosyltransferase N-terminal" evidence="8">
    <location>
        <begin position="12"/>
        <end position="247"/>
    </location>
</feature>
<accession>A0A9Q0J628</accession>
<dbReference type="PROSITE" id="PS00375">
    <property type="entry name" value="UDPGT"/>
    <property type="match status" value="1"/>
</dbReference>
<dbReference type="InterPro" id="IPR002213">
    <property type="entry name" value="UDP_glucos_trans"/>
</dbReference>
<evidence type="ECO:0000256" key="7">
    <source>
        <dbReference type="RuleBase" id="RU362057"/>
    </source>
</evidence>
<dbReference type="Pfam" id="PF26168">
    <property type="entry name" value="Glyco_transf_N"/>
    <property type="match status" value="1"/>
</dbReference>
<comment type="catalytic activity">
    <reaction evidence="5">
        <text>an anthocyanidin + UDP-alpha-D-glucose + H(+) = an anthocyanidin 3-O-beta-D-glucoside + UDP</text>
        <dbReference type="Rhea" id="RHEA:20093"/>
        <dbReference type="ChEBI" id="CHEBI:15378"/>
        <dbReference type="ChEBI" id="CHEBI:16307"/>
        <dbReference type="ChEBI" id="CHEBI:58223"/>
        <dbReference type="ChEBI" id="CHEBI:58885"/>
        <dbReference type="ChEBI" id="CHEBI:143576"/>
        <dbReference type="EC" id="2.4.1.115"/>
    </reaction>
</comment>
<comment type="pathway">
    <text evidence="1">Pigment biosynthesis; anthocyanin biosynthesis.</text>
</comment>